<dbReference type="Proteomes" id="UP000600080">
    <property type="component" value="Unassembled WGS sequence"/>
</dbReference>
<evidence type="ECO:0000313" key="2">
    <source>
        <dbReference type="EMBL" id="GGN62504.1"/>
    </source>
</evidence>
<reference evidence="3" key="1">
    <citation type="journal article" date="2019" name="Int. J. Syst. Evol. Microbiol.">
        <title>The Global Catalogue of Microorganisms (GCM) 10K type strain sequencing project: providing services to taxonomists for standard genome sequencing and annotation.</title>
        <authorList>
            <consortium name="The Broad Institute Genomics Platform"/>
            <consortium name="The Broad Institute Genome Sequencing Center for Infectious Disease"/>
            <person name="Wu L."/>
            <person name="Ma J."/>
        </authorList>
    </citation>
    <scope>NUCLEOTIDE SEQUENCE [LARGE SCALE GENOMIC DNA]</scope>
    <source>
        <strain evidence="3">CGMCC 4.7323</strain>
    </source>
</reference>
<feature type="region of interest" description="Disordered" evidence="1">
    <location>
        <begin position="34"/>
        <end position="72"/>
    </location>
</feature>
<evidence type="ECO:0000313" key="3">
    <source>
        <dbReference type="Proteomes" id="UP000600080"/>
    </source>
</evidence>
<evidence type="ECO:0000256" key="1">
    <source>
        <dbReference type="SAM" id="MobiDB-lite"/>
    </source>
</evidence>
<name>A0ABQ2K383_9ACTN</name>
<protein>
    <submittedName>
        <fullName evidence="2">Uncharacterized protein</fullName>
    </submittedName>
</protein>
<gene>
    <name evidence="2" type="ORF">GCM10012285_62700</name>
</gene>
<dbReference type="EMBL" id="BMND01000047">
    <property type="protein sequence ID" value="GGN62504.1"/>
    <property type="molecule type" value="Genomic_DNA"/>
</dbReference>
<sequence>MNEEFSASVCCSWDAVRITVEKGVVGADAVGGSAGADGRGLDASKAGLRGPRGGRERALPRRVADAWTQTTT</sequence>
<organism evidence="2 3">
    <name type="scientific">Streptomyces kronopolitis</name>
    <dbReference type="NCBI Taxonomy" id="1612435"/>
    <lineage>
        <taxon>Bacteria</taxon>
        <taxon>Bacillati</taxon>
        <taxon>Actinomycetota</taxon>
        <taxon>Actinomycetes</taxon>
        <taxon>Kitasatosporales</taxon>
        <taxon>Streptomycetaceae</taxon>
        <taxon>Streptomyces</taxon>
    </lineage>
</organism>
<comment type="caution">
    <text evidence="2">The sequence shown here is derived from an EMBL/GenBank/DDBJ whole genome shotgun (WGS) entry which is preliminary data.</text>
</comment>
<keyword evidence="3" id="KW-1185">Reference proteome</keyword>
<accession>A0ABQ2K383</accession>
<feature type="compositionally biased region" description="Basic and acidic residues" evidence="1">
    <location>
        <begin position="53"/>
        <end position="64"/>
    </location>
</feature>
<proteinExistence type="predicted"/>